<dbReference type="InterPro" id="IPR038573">
    <property type="entry name" value="BrnT_sf"/>
</dbReference>
<dbReference type="InterPro" id="IPR007460">
    <property type="entry name" value="BrnT_toxin"/>
</dbReference>
<dbReference type="RefSeq" id="WP_197723919.1">
    <property type="nucleotide sequence ID" value="NZ_AP018449.1"/>
</dbReference>
<dbReference type="Proteomes" id="UP000276437">
    <property type="component" value="Chromosome"/>
</dbReference>
<dbReference type="KEGG" id="mana:MAMMFC1_01119"/>
<evidence type="ECO:0008006" key="3">
    <source>
        <dbReference type="Google" id="ProtNLM"/>
    </source>
</evidence>
<keyword evidence="2" id="KW-1185">Reference proteome</keyword>
<proteinExistence type="predicted"/>
<reference evidence="1 2" key="1">
    <citation type="journal article" date="2018" name="Int. J. Syst. Evol. Microbiol.">
        <title>Methylomusa anaerophila gen. nov., sp. nov., an anaerobic methanol-utilizing bacterium isolated from a microbial fuel cell.</title>
        <authorList>
            <person name="Amano N."/>
            <person name="Yamamuro A."/>
            <person name="Miyahara M."/>
            <person name="Kouzuma A."/>
            <person name="Abe T."/>
            <person name="Watanabe K."/>
        </authorList>
    </citation>
    <scope>NUCLEOTIDE SEQUENCE [LARGE SCALE GENOMIC DNA]</scope>
    <source>
        <strain evidence="1 2">MMFC1</strain>
    </source>
</reference>
<dbReference type="Gene3D" id="3.10.450.530">
    <property type="entry name" value="Ribonuclease toxin, BrnT, of type II toxin-antitoxin system"/>
    <property type="match status" value="1"/>
</dbReference>
<accession>A0A348AHC0</accession>
<name>A0A348AHC0_9FIRM</name>
<protein>
    <recommendedName>
        <fullName evidence="3">BrnT family toxin</fullName>
    </recommendedName>
</protein>
<evidence type="ECO:0000313" key="1">
    <source>
        <dbReference type="EMBL" id="BBB90468.1"/>
    </source>
</evidence>
<dbReference type="AlphaFoldDB" id="A0A348AHC0"/>
<organism evidence="1 2">
    <name type="scientific">Methylomusa anaerophila</name>
    <dbReference type="NCBI Taxonomy" id="1930071"/>
    <lineage>
        <taxon>Bacteria</taxon>
        <taxon>Bacillati</taxon>
        <taxon>Bacillota</taxon>
        <taxon>Negativicutes</taxon>
        <taxon>Selenomonadales</taxon>
        <taxon>Sporomusaceae</taxon>
        <taxon>Methylomusa</taxon>
    </lineage>
</organism>
<gene>
    <name evidence="1" type="ORF">MAMMFC1_01119</name>
</gene>
<evidence type="ECO:0000313" key="2">
    <source>
        <dbReference type="Proteomes" id="UP000276437"/>
    </source>
</evidence>
<sequence>MVAYHMNFAIVDFEWDRINTNHIVQKHGVQPEEAEDIFFNGPYFRVARTEDEGAKRYFALGETSEGRLLTVIFEILRKDTIRVITAYDMPKRHQTSYKSRRR</sequence>
<dbReference type="Pfam" id="PF04365">
    <property type="entry name" value="BrnT_toxin"/>
    <property type="match status" value="1"/>
</dbReference>
<dbReference type="EMBL" id="AP018449">
    <property type="protein sequence ID" value="BBB90468.1"/>
    <property type="molecule type" value="Genomic_DNA"/>
</dbReference>